<evidence type="ECO:0000313" key="7">
    <source>
        <dbReference type="Proteomes" id="UP000640333"/>
    </source>
</evidence>
<evidence type="ECO:0000256" key="2">
    <source>
        <dbReference type="ARBA" id="ARBA00023015"/>
    </source>
</evidence>
<comment type="similarity">
    <text evidence="1">Belongs to the LysR transcriptional regulatory family.</text>
</comment>
<proteinExistence type="inferred from homology"/>
<protein>
    <submittedName>
        <fullName evidence="6">LysR family transcriptional regulator</fullName>
    </submittedName>
</protein>
<dbReference type="GO" id="GO:0032993">
    <property type="term" value="C:protein-DNA complex"/>
    <property type="evidence" value="ECO:0007669"/>
    <property type="project" value="TreeGrafter"/>
</dbReference>
<keyword evidence="7" id="KW-1185">Reference proteome</keyword>
<dbReference type="Gene3D" id="3.40.190.10">
    <property type="entry name" value="Periplasmic binding protein-like II"/>
    <property type="match status" value="2"/>
</dbReference>
<feature type="domain" description="HTH lysR-type" evidence="5">
    <location>
        <begin position="1"/>
        <end position="58"/>
    </location>
</feature>
<name>A0A8J7FB43_9GAMM</name>
<dbReference type="GO" id="GO:0003700">
    <property type="term" value="F:DNA-binding transcription factor activity"/>
    <property type="evidence" value="ECO:0007669"/>
    <property type="project" value="InterPro"/>
</dbReference>
<keyword evidence="2" id="KW-0805">Transcription regulation</keyword>
<dbReference type="PROSITE" id="PS50931">
    <property type="entry name" value="HTH_LYSR"/>
    <property type="match status" value="1"/>
</dbReference>
<evidence type="ECO:0000256" key="4">
    <source>
        <dbReference type="ARBA" id="ARBA00023163"/>
    </source>
</evidence>
<dbReference type="FunFam" id="1.10.10.10:FF:000001">
    <property type="entry name" value="LysR family transcriptional regulator"/>
    <property type="match status" value="1"/>
</dbReference>
<gene>
    <name evidence="6" type="ORF">IOQ59_10605</name>
</gene>
<dbReference type="GO" id="GO:0003677">
    <property type="term" value="F:DNA binding"/>
    <property type="evidence" value="ECO:0007669"/>
    <property type="project" value="UniProtKB-KW"/>
</dbReference>
<evidence type="ECO:0000256" key="3">
    <source>
        <dbReference type="ARBA" id="ARBA00023125"/>
    </source>
</evidence>
<dbReference type="PRINTS" id="PR00039">
    <property type="entry name" value="HTHLYSR"/>
</dbReference>
<dbReference type="PANTHER" id="PTHR30346">
    <property type="entry name" value="TRANSCRIPTIONAL DUAL REGULATOR HCAR-RELATED"/>
    <property type="match status" value="1"/>
</dbReference>
<dbReference type="Proteomes" id="UP000640333">
    <property type="component" value="Unassembled WGS sequence"/>
</dbReference>
<dbReference type="RefSeq" id="WP_193953265.1">
    <property type="nucleotide sequence ID" value="NZ_JADEYS010000009.1"/>
</dbReference>
<dbReference type="Pfam" id="PF00126">
    <property type="entry name" value="HTH_1"/>
    <property type="match status" value="1"/>
</dbReference>
<dbReference type="SUPFAM" id="SSF53850">
    <property type="entry name" value="Periplasmic binding protein-like II"/>
    <property type="match status" value="1"/>
</dbReference>
<dbReference type="EMBL" id="JADEYS010000009">
    <property type="protein sequence ID" value="MBE9397712.1"/>
    <property type="molecule type" value="Genomic_DNA"/>
</dbReference>
<dbReference type="InterPro" id="IPR036388">
    <property type="entry name" value="WH-like_DNA-bd_sf"/>
</dbReference>
<dbReference type="SUPFAM" id="SSF46785">
    <property type="entry name" value="Winged helix' DNA-binding domain"/>
    <property type="match status" value="1"/>
</dbReference>
<dbReference type="InterPro" id="IPR000847">
    <property type="entry name" value="LysR_HTH_N"/>
</dbReference>
<evidence type="ECO:0000313" key="6">
    <source>
        <dbReference type="EMBL" id="MBE9397712.1"/>
    </source>
</evidence>
<comment type="caution">
    <text evidence="6">The sequence shown here is derived from an EMBL/GenBank/DDBJ whole genome shotgun (WGS) entry which is preliminary data.</text>
</comment>
<dbReference type="InterPro" id="IPR036390">
    <property type="entry name" value="WH_DNA-bd_sf"/>
</dbReference>
<dbReference type="CDD" id="cd05466">
    <property type="entry name" value="PBP2_LTTR_substrate"/>
    <property type="match status" value="1"/>
</dbReference>
<evidence type="ECO:0000256" key="1">
    <source>
        <dbReference type="ARBA" id="ARBA00009437"/>
    </source>
</evidence>
<dbReference type="InterPro" id="IPR005119">
    <property type="entry name" value="LysR_subst-bd"/>
</dbReference>
<sequence length="289" mass="32462">MEIRQIRYFLAVQETGSFTRAAEKMFVTQPALSTAVKALEEELGAALLIRKPRRITLTPAGLRFRDRAFAILAECNAAKRDLMDSRDQRQLRLGVLGTLDTPPVNDLLHDFRRTYPDILLHLQTGSREELAQRMGQDKVDLLITSLSGDEASHTALPLYQERFVLVVHNQHPLATRSSVHLADLHEQPFVLRKHCEVLNEGKRVFLSEQAQPHFTCRTDSDGWALSMVQNNLAATIMGETVEAPNIVKVPIIDFGLMRTVGCLWRAHSDPEGVKQFTDFAGQKSWALAG</sequence>
<accession>A0A8J7FB43</accession>
<dbReference type="AlphaFoldDB" id="A0A8J7FB43"/>
<keyword evidence="3" id="KW-0238">DNA-binding</keyword>
<dbReference type="Gene3D" id="1.10.10.10">
    <property type="entry name" value="Winged helix-like DNA-binding domain superfamily/Winged helix DNA-binding domain"/>
    <property type="match status" value="1"/>
</dbReference>
<dbReference type="PANTHER" id="PTHR30346:SF28">
    <property type="entry name" value="HTH-TYPE TRANSCRIPTIONAL REGULATOR CYNR"/>
    <property type="match status" value="1"/>
</dbReference>
<reference evidence="6" key="1">
    <citation type="submission" date="2020-10" db="EMBL/GenBank/DDBJ databases">
        <title>Bacterium isolated from coastal waters sediment.</title>
        <authorList>
            <person name="Chen R.-J."/>
            <person name="Lu D.-C."/>
            <person name="Zhu K.-L."/>
            <person name="Du Z.-J."/>
        </authorList>
    </citation>
    <scope>NUCLEOTIDE SEQUENCE</scope>
    <source>
        <strain evidence="6">N1Y112</strain>
    </source>
</reference>
<keyword evidence="4" id="KW-0804">Transcription</keyword>
<organism evidence="6 7">
    <name type="scientific">Pontibacterium sinense</name>
    <dbReference type="NCBI Taxonomy" id="2781979"/>
    <lineage>
        <taxon>Bacteria</taxon>
        <taxon>Pseudomonadati</taxon>
        <taxon>Pseudomonadota</taxon>
        <taxon>Gammaproteobacteria</taxon>
        <taxon>Oceanospirillales</taxon>
        <taxon>Oceanospirillaceae</taxon>
        <taxon>Pontibacterium</taxon>
    </lineage>
</organism>
<dbReference type="Pfam" id="PF03466">
    <property type="entry name" value="LysR_substrate"/>
    <property type="match status" value="1"/>
</dbReference>
<evidence type="ECO:0000259" key="5">
    <source>
        <dbReference type="PROSITE" id="PS50931"/>
    </source>
</evidence>